<keyword evidence="8" id="KW-0233">DNA recombination</keyword>
<evidence type="ECO:0000256" key="3">
    <source>
        <dbReference type="ARBA" id="ARBA00005309"/>
    </source>
</evidence>
<evidence type="ECO:0000313" key="15">
    <source>
        <dbReference type="EMBL" id="DBA28538.1"/>
    </source>
</evidence>
<dbReference type="PANTHER" id="PTHR12550:SF18">
    <property type="entry name" value="HEPATOMA-DERIVED GROWTH FACTOR-RELATED PROTEIN 2"/>
    <property type="match status" value="1"/>
</dbReference>
<protein>
    <recommendedName>
        <fullName evidence="11">Hepatoma-derived growth factor-related protein 2</fullName>
    </recommendedName>
</protein>
<comment type="function">
    <text evidence="12">May act as a regulator of myogenesis. Promotes the repair of DNA double-strand breaks (DSBs) through the homologous recombination pathway by facilitating the recruitment of the DNA endonuclease RBBP8 to the DSBs.</text>
</comment>
<keyword evidence="16" id="KW-1185">Reference proteome</keyword>
<comment type="similarity">
    <text evidence="3">Belongs to the HDGF family.</text>
</comment>
<dbReference type="GO" id="GO:0061628">
    <property type="term" value="F:histone H3K27me3 reader activity"/>
    <property type="evidence" value="ECO:0007669"/>
    <property type="project" value="TreeGrafter"/>
</dbReference>
<evidence type="ECO:0000313" key="16">
    <source>
        <dbReference type="Proteomes" id="UP001181693"/>
    </source>
</evidence>
<feature type="compositionally biased region" description="Basic and acidic residues" evidence="13">
    <location>
        <begin position="236"/>
        <end position="289"/>
    </location>
</feature>
<evidence type="ECO:0000256" key="4">
    <source>
        <dbReference type="ARBA" id="ARBA00022490"/>
    </source>
</evidence>
<feature type="compositionally biased region" description="Basic residues" evidence="13">
    <location>
        <begin position="203"/>
        <end position="215"/>
    </location>
</feature>
<dbReference type="Proteomes" id="UP001181693">
    <property type="component" value="Unassembled WGS sequence"/>
</dbReference>
<keyword evidence="9" id="KW-0234">DNA repair</keyword>
<reference evidence="15" key="1">
    <citation type="thesis" date="2020" institute="ProQuest LLC" country="789 East Eisenhower Parkway, Ann Arbor, MI, USA">
        <title>Comparative Genomics and Chromosome Evolution.</title>
        <authorList>
            <person name="Mudd A.B."/>
        </authorList>
    </citation>
    <scope>NUCLEOTIDE SEQUENCE</scope>
    <source>
        <strain evidence="15">1538</strain>
        <tissue evidence="15">Blood</tissue>
    </source>
</reference>
<evidence type="ECO:0000256" key="6">
    <source>
        <dbReference type="ARBA" id="ARBA00022763"/>
    </source>
</evidence>
<feature type="compositionally biased region" description="Polar residues" evidence="13">
    <location>
        <begin position="560"/>
        <end position="569"/>
    </location>
</feature>
<dbReference type="AlphaFoldDB" id="A0AAV3B1R9"/>
<evidence type="ECO:0000256" key="7">
    <source>
        <dbReference type="ARBA" id="ARBA00023054"/>
    </source>
</evidence>
<dbReference type="GO" id="GO:0007517">
    <property type="term" value="P:muscle organ development"/>
    <property type="evidence" value="ECO:0007669"/>
    <property type="project" value="UniProtKB-KW"/>
</dbReference>
<dbReference type="PANTHER" id="PTHR12550">
    <property type="entry name" value="HEPATOMA-DERIVED GROWTH FACTOR-RELATED"/>
    <property type="match status" value="1"/>
</dbReference>
<evidence type="ECO:0000256" key="11">
    <source>
        <dbReference type="ARBA" id="ARBA00039350"/>
    </source>
</evidence>
<accession>A0AAV3B1R9</accession>
<dbReference type="Gene3D" id="2.30.30.140">
    <property type="match status" value="1"/>
</dbReference>
<comment type="caution">
    <text evidence="15">The sequence shown here is derived from an EMBL/GenBank/DDBJ whole genome shotgun (WGS) entry which is preliminary data.</text>
</comment>
<evidence type="ECO:0000259" key="14">
    <source>
        <dbReference type="PROSITE" id="PS50812"/>
    </source>
</evidence>
<dbReference type="SUPFAM" id="SSF140576">
    <property type="entry name" value="HIV integrase-binding domain"/>
    <property type="match status" value="1"/>
</dbReference>
<dbReference type="GO" id="GO:0005737">
    <property type="term" value="C:cytoplasm"/>
    <property type="evidence" value="ECO:0007669"/>
    <property type="project" value="UniProtKB-SubCell"/>
</dbReference>
<dbReference type="InterPro" id="IPR000313">
    <property type="entry name" value="PWWP_dom"/>
</dbReference>
<keyword evidence="6" id="KW-0227">DNA damage</keyword>
<name>A0AAV3B1R9_PYXAD</name>
<comment type="subcellular location">
    <subcellularLocation>
        <location evidence="2">Cytoplasm</location>
    </subcellularLocation>
    <subcellularLocation>
        <location evidence="1">Nucleus</location>
    </subcellularLocation>
</comment>
<dbReference type="SMART" id="SM00293">
    <property type="entry name" value="PWWP"/>
    <property type="match status" value="1"/>
</dbReference>
<dbReference type="GO" id="GO:0006281">
    <property type="term" value="P:DNA repair"/>
    <property type="evidence" value="ECO:0007669"/>
    <property type="project" value="UniProtKB-KW"/>
</dbReference>
<gene>
    <name evidence="15" type="ORF">GDO54_008881</name>
</gene>
<feature type="compositionally biased region" description="Low complexity" evidence="13">
    <location>
        <begin position="117"/>
        <end position="127"/>
    </location>
</feature>
<dbReference type="CDD" id="cd20149">
    <property type="entry name" value="PWWP_HDGFL2"/>
    <property type="match status" value="1"/>
</dbReference>
<organism evidence="15 16">
    <name type="scientific">Pyxicephalus adspersus</name>
    <name type="common">African bullfrog</name>
    <dbReference type="NCBI Taxonomy" id="30357"/>
    <lineage>
        <taxon>Eukaryota</taxon>
        <taxon>Metazoa</taxon>
        <taxon>Chordata</taxon>
        <taxon>Craniata</taxon>
        <taxon>Vertebrata</taxon>
        <taxon>Euteleostomi</taxon>
        <taxon>Amphibia</taxon>
        <taxon>Batrachia</taxon>
        <taxon>Anura</taxon>
        <taxon>Neobatrachia</taxon>
        <taxon>Ranoidea</taxon>
        <taxon>Pyxicephalidae</taxon>
        <taxon>Pyxicephalinae</taxon>
        <taxon>Pyxicephalus</taxon>
    </lineage>
</organism>
<keyword evidence="4" id="KW-0963">Cytoplasm</keyword>
<dbReference type="Pfam" id="PF11467">
    <property type="entry name" value="LEDGF"/>
    <property type="match status" value="1"/>
</dbReference>
<evidence type="ECO:0000256" key="1">
    <source>
        <dbReference type="ARBA" id="ARBA00004123"/>
    </source>
</evidence>
<evidence type="ECO:0000256" key="9">
    <source>
        <dbReference type="ARBA" id="ARBA00023204"/>
    </source>
</evidence>
<keyword evidence="5" id="KW-0517">Myogenesis</keyword>
<feature type="compositionally biased region" description="Polar residues" evidence="13">
    <location>
        <begin position="515"/>
        <end position="527"/>
    </location>
</feature>
<feature type="region of interest" description="Disordered" evidence="13">
    <location>
        <begin position="88"/>
        <end position="388"/>
    </location>
</feature>
<evidence type="ECO:0000256" key="12">
    <source>
        <dbReference type="ARBA" id="ARBA00057253"/>
    </source>
</evidence>
<evidence type="ECO:0000256" key="10">
    <source>
        <dbReference type="ARBA" id="ARBA00023242"/>
    </source>
</evidence>
<dbReference type="GO" id="GO:0062072">
    <property type="term" value="F:histone H3K9me2/3 reader activity"/>
    <property type="evidence" value="ECO:0007669"/>
    <property type="project" value="TreeGrafter"/>
</dbReference>
<evidence type="ECO:0000256" key="2">
    <source>
        <dbReference type="ARBA" id="ARBA00004496"/>
    </source>
</evidence>
<dbReference type="GO" id="GO:0006310">
    <property type="term" value="P:DNA recombination"/>
    <property type="evidence" value="ECO:0007669"/>
    <property type="project" value="UniProtKB-KW"/>
</dbReference>
<dbReference type="Gene3D" id="1.20.930.10">
    <property type="entry name" value="Conserved domain common to transcription factors TFIIS, elongin A, CRSP70"/>
    <property type="match status" value="1"/>
</dbReference>
<dbReference type="SUPFAM" id="SSF63748">
    <property type="entry name" value="Tudor/PWWP/MBT"/>
    <property type="match status" value="1"/>
</dbReference>
<dbReference type="FunFam" id="2.30.30.140:FF:000017">
    <property type="entry name" value="hepatoma-derived growth factor isoform X1"/>
    <property type="match status" value="1"/>
</dbReference>
<keyword evidence="10" id="KW-0539">Nucleus</keyword>
<dbReference type="InterPro" id="IPR036218">
    <property type="entry name" value="HIVI-bd_sf"/>
</dbReference>
<dbReference type="EMBL" id="DYDO01000003">
    <property type="protein sequence ID" value="DBA28538.1"/>
    <property type="molecule type" value="Genomic_DNA"/>
</dbReference>
<dbReference type="Pfam" id="PF00855">
    <property type="entry name" value="PWWP"/>
    <property type="match status" value="1"/>
</dbReference>
<dbReference type="InterPro" id="IPR035441">
    <property type="entry name" value="TFIIS/LEDGF_dom_sf"/>
</dbReference>
<sequence length="569" mass="63732">MPVTFKPGDLVFAKMKGYPHWPARIDDIRDGAVKPPPNKYAIFFYGTHETAFLGAKDLFPYEKYKDKYGKPNKRKGFNEGLWEIKSNPQASYRFPPPSVHSSDSDAPHEKTDEEINLTALPAAAPETSSEEEFNEKEENKSGNSSSHTFSEMEQESASSSEEENSDSDKIVKESDSKSGSDVETGQKQHSSSSSSSSEEPVKKWPKTSRALRKPASKPQGKLSTANESTSSDSDSSPDRVSEWKKKDEERRRELEDRRRKEQDEQLRRLREEEKEEEARRKKEKAEKANAADSDSDSDSTSSEKKPSKPVKRALSSSDSEKEINKKATVSSASTKKEGVKPGSFSESNKKVTKTIKKTQTSETGKMPNQKRERPKGRPPRTEKVKKRLDVTRNPKTVIKEPTVEEQLQKLHSEIKYALKVDNPDVNRCLCALEKLGSLQLTSPILQKNTGLVTTLKKIRRYKANQAVMDKAAEVYTGIKARILGPKLEKCKKGNEDASDVVDQITKNPSKEQDEASSVNGDSVSKNTLGVDKDEEEEHIPTAIQNSCEDQHRREEPPTATVDTSTIPEN</sequence>
<feature type="domain" description="PWWP" evidence="14">
    <location>
        <begin position="7"/>
        <end position="64"/>
    </location>
</feature>
<evidence type="ECO:0000256" key="13">
    <source>
        <dbReference type="SAM" id="MobiDB-lite"/>
    </source>
</evidence>
<dbReference type="InterPro" id="IPR021567">
    <property type="entry name" value="LEDGF_IBD"/>
</dbReference>
<keyword evidence="7" id="KW-0175">Coiled coil</keyword>
<dbReference type="PROSITE" id="PS50812">
    <property type="entry name" value="PWWP"/>
    <property type="match status" value="1"/>
</dbReference>
<feature type="region of interest" description="Disordered" evidence="13">
    <location>
        <begin position="492"/>
        <end position="569"/>
    </location>
</feature>
<feature type="compositionally biased region" description="Basic and acidic residues" evidence="13">
    <location>
        <begin position="379"/>
        <end position="388"/>
    </location>
</feature>
<evidence type="ECO:0000256" key="5">
    <source>
        <dbReference type="ARBA" id="ARBA00022541"/>
    </source>
</evidence>
<feature type="compositionally biased region" description="Basic and acidic residues" evidence="13">
    <location>
        <begin position="102"/>
        <end position="113"/>
    </location>
</feature>
<proteinExistence type="inferred from homology"/>
<feature type="compositionally biased region" description="Basic and acidic residues" evidence="13">
    <location>
        <begin position="166"/>
        <end position="186"/>
    </location>
</feature>
<dbReference type="GO" id="GO:0005634">
    <property type="term" value="C:nucleus"/>
    <property type="evidence" value="ECO:0007669"/>
    <property type="project" value="UniProtKB-SubCell"/>
</dbReference>
<evidence type="ECO:0000256" key="8">
    <source>
        <dbReference type="ARBA" id="ARBA00023172"/>
    </source>
</evidence>